<keyword evidence="1" id="KW-0489">Methyltransferase</keyword>
<protein>
    <submittedName>
        <fullName evidence="1">Trans-resveratrol di-O-methyltransferase-like</fullName>
    </submittedName>
</protein>
<reference evidence="2" key="1">
    <citation type="journal article" date="2019" name="Plant Biotechnol. J.">
        <title>Genome sequencing of the Australian wild diploid species Gossypium australe highlights disease resistance and delayed gland morphogenesis.</title>
        <authorList>
            <person name="Cai Y."/>
            <person name="Cai X."/>
            <person name="Wang Q."/>
            <person name="Wang P."/>
            <person name="Zhang Y."/>
            <person name="Cai C."/>
            <person name="Xu Y."/>
            <person name="Wang K."/>
            <person name="Zhou Z."/>
            <person name="Wang C."/>
            <person name="Geng S."/>
            <person name="Li B."/>
            <person name="Dong Q."/>
            <person name="Hou Y."/>
            <person name="Wang H."/>
            <person name="Ai P."/>
            <person name="Liu Z."/>
            <person name="Yi F."/>
            <person name="Sun M."/>
            <person name="An G."/>
            <person name="Cheng J."/>
            <person name="Zhang Y."/>
            <person name="Shi Q."/>
            <person name="Xie Y."/>
            <person name="Shi X."/>
            <person name="Chang Y."/>
            <person name="Huang F."/>
            <person name="Chen Y."/>
            <person name="Hong S."/>
            <person name="Mi L."/>
            <person name="Sun Q."/>
            <person name="Zhang L."/>
            <person name="Zhou B."/>
            <person name="Peng R."/>
            <person name="Zhang X."/>
            <person name="Liu F."/>
        </authorList>
    </citation>
    <scope>NUCLEOTIDE SEQUENCE [LARGE SCALE GENOMIC DNA]</scope>
    <source>
        <strain evidence="2">cv. PA1801</strain>
    </source>
</reference>
<dbReference type="GO" id="GO:0008168">
    <property type="term" value="F:methyltransferase activity"/>
    <property type="evidence" value="ECO:0007669"/>
    <property type="project" value="UniProtKB-KW"/>
</dbReference>
<dbReference type="EMBL" id="SMMG02000007">
    <property type="protein sequence ID" value="KAA3467459.1"/>
    <property type="molecule type" value="Genomic_DNA"/>
</dbReference>
<comment type="caution">
    <text evidence="1">The sequence shown here is derived from an EMBL/GenBank/DDBJ whole genome shotgun (WGS) entry which is preliminary data.</text>
</comment>
<dbReference type="GO" id="GO:0032259">
    <property type="term" value="P:methylation"/>
    <property type="evidence" value="ECO:0007669"/>
    <property type="project" value="UniProtKB-KW"/>
</dbReference>
<proteinExistence type="predicted"/>
<gene>
    <name evidence="1" type="ORF">EPI10_002469</name>
</gene>
<name>A0A5B6VE96_9ROSI</name>
<evidence type="ECO:0000313" key="1">
    <source>
        <dbReference type="EMBL" id="KAA3467459.1"/>
    </source>
</evidence>
<dbReference type="Proteomes" id="UP000325315">
    <property type="component" value="Unassembled WGS sequence"/>
</dbReference>
<keyword evidence="1" id="KW-0808">Transferase</keyword>
<dbReference type="AlphaFoldDB" id="A0A5B6VE96"/>
<sequence>MVEKESPLTKTAERMLGNLSINAISEKGIGEVSCICPYIPGSVLNNWTVKEIPDMCLEEPQDFEDDQDCNLSPDLLRMKQILPHKESVEIVSLGDKQEKKEVKIRACITAETKRDLIELF</sequence>
<accession>A0A5B6VE96</accession>
<keyword evidence="2" id="KW-1185">Reference proteome</keyword>
<evidence type="ECO:0000313" key="2">
    <source>
        <dbReference type="Proteomes" id="UP000325315"/>
    </source>
</evidence>
<organism evidence="1 2">
    <name type="scientific">Gossypium australe</name>
    <dbReference type="NCBI Taxonomy" id="47621"/>
    <lineage>
        <taxon>Eukaryota</taxon>
        <taxon>Viridiplantae</taxon>
        <taxon>Streptophyta</taxon>
        <taxon>Embryophyta</taxon>
        <taxon>Tracheophyta</taxon>
        <taxon>Spermatophyta</taxon>
        <taxon>Magnoliopsida</taxon>
        <taxon>eudicotyledons</taxon>
        <taxon>Gunneridae</taxon>
        <taxon>Pentapetalae</taxon>
        <taxon>rosids</taxon>
        <taxon>malvids</taxon>
        <taxon>Malvales</taxon>
        <taxon>Malvaceae</taxon>
        <taxon>Malvoideae</taxon>
        <taxon>Gossypium</taxon>
    </lineage>
</organism>